<accession>A0A7G3ZHE6</accession>
<dbReference type="GO" id="GO:0005524">
    <property type="term" value="F:ATP binding"/>
    <property type="evidence" value="ECO:0007669"/>
    <property type="project" value="UniProtKB-KW"/>
</dbReference>
<comment type="catalytic activity">
    <reaction evidence="7">
        <text>L-threonyl-[protein] + ATP = O-phospho-L-threonyl-[protein] + ADP + H(+)</text>
        <dbReference type="Rhea" id="RHEA:46608"/>
        <dbReference type="Rhea" id="RHEA-COMP:11060"/>
        <dbReference type="Rhea" id="RHEA-COMP:11605"/>
        <dbReference type="ChEBI" id="CHEBI:15378"/>
        <dbReference type="ChEBI" id="CHEBI:30013"/>
        <dbReference type="ChEBI" id="CHEBI:30616"/>
        <dbReference type="ChEBI" id="CHEBI:61977"/>
        <dbReference type="ChEBI" id="CHEBI:456216"/>
        <dbReference type="EC" id="2.7.11.1"/>
    </reaction>
</comment>
<evidence type="ECO:0000256" key="1">
    <source>
        <dbReference type="ARBA" id="ARBA00012513"/>
    </source>
</evidence>
<proteinExistence type="predicted"/>
<dbReference type="EC" id="2.7.11.1" evidence="1"/>
<evidence type="ECO:0000256" key="4">
    <source>
        <dbReference type="ARBA" id="ARBA00022741"/>
    </source>
</evidence>
<dbReference type="PANTHER" id="PTHR24419">
    <property type="entry name" value="INTERLEUKIN-1 RECEPTOR-ASSOCIATED KINASE"/>
    <property type="match status" value="1"/>
</dbReference>
<dbReference type="InterPro" id="IPR011009">
    <property type="entry name" value="Kinase-like_dom_sf"/>
</dbReference>
<dbReference type="SMART" id="SM01331">
    <property type="entry name" value="DUF3635"/>
    <property type="match status" value="1"/>
</dbReference>
<feature type="compositionally biased region" description="Basic residues" evidence="9">
    <location>
        <begin position="370"/>
        <end position="384"/>
    </location>
</feature>
<reference evidence="11 12" key="1">
    <citation type="submission" date="2020-06" db="EMBL/GenBank/DDBJ databases">
        <title>The yeast mating-type switching endonuclease HO is a domesticated member of an unorthodox homing genetic element family.</title>
        <authorList>
            <person name="Coughlan A.Y."/>
            <person name="Lombardi L."/>
            <person name="Braun-Galleani S."/>
            <person name="Martos A.R."/>
            <person name="Galeote V."/>
            <person name="Bigey F."/>
            <person name="Dequin S."/>
            <person name="Byrne K.P."/>
            <person name="Wolfe K.H."/>
        </authorList>
    </citation>
    <scope>NUCLEOTIDE SEQUENCE [LARGE SCALE GENOMIC DNA]</scope>
    <source>
        <strain evidence="11 12">CBS764</strain>
    </source>
</reference>
<evidence type="ECO:0000256" key="8">
    <source>
        <dbReference type="ARBA" id="ARBA00048679"/>
    </source>
</evidence>
<feature type="compositionally biased region" description="Polar residues" evidence="9">
    <location>
        <begin position="396"/>
        <end position="414"/>
    </location>
</feature>
<keyword evidence="3" id="KW-0808">Transferase</keyword>
<keyword evidence="12" id="KW-1185">Reference proteome</keyword>
<organism evidence="11 12">
    <name type="scientific">Torulaspora globosa</name>
    <dbReference type="NCBI Taxonomy" id="48254"/>
    <lineage>
        <taxon>Eukaryota</taxon>
        <taxon>Fungi</taxon>
        <taxon>Dikarya</taxon>
        <taxon>Ascomycota</taxon>
        <taxon>Saccharomycotina</taxon>
        <taxon>Saccharomycetes</taxon>
        <taxon>Saccharomycetales</taxon>
        <taxon>Saccharomycetaceae</taxon>
        <taxon>Torulaspora</taxon>
    </lineage>
</organism>
<feature type="domain" description="Serine/threonine-protein kinase haspin C-terminal" evidence="10">
    <location>
        <begin position="647"/>
        <end position="744"/>
    </location>
</feature>
<dbReference type="PANTHER" id="PTHR24419:SF18">
    <property type="entry name" value="SERINE_THREONINE-PROTEIN KINASE HASPIN"/>
    <property type="match status" value="1"/>
</dbReference>
<keyword evidence="5" id="KW-0418">Kinase</keyword>
<feature type="compositionally biased region" description="Acidic residues" evidence="9">
    <location>
        <begin position="23"/>
        <end position="36"/>
    </location>
</feature>
<feature type="compositionally biased region" description="Polar residues" evidence="9">
    <location>
        <begin position="82"/>
        <end position="91"/>
    </location>
</feature>
<dbReference type="OrthoDB" id="5327538at2759"/>
<comment type="catalytic activity">
    <reaction evidence="8">
        <text>L-seryl-[protein] + ATP = O-phospho-L-seryl-[protein] + ADP + H(+)</text>
        <dbReference type="Rhea" id="RHEA:17989"/>
        <dbReference type="Rhea" id="RHEA-COMP:9863"/>
        <dbReference type="Rhea" id="RHEA-COMP:11604"/>
        <dbReference type="ChEBI" id="CHEBI:15378"/>
        <dbReference type="ChEBI" id="CHEBI:29999"/>
        <dbReference type="ChEBI" id="CHEBI:30616"/>
        <dbReference type="ChEBI" id="CHEBI:83421"/>
        <dbReference type="ChEBI" id="CHEBI:456216"/>
        <dbReference type="EC" id="2.7.11.1"/>
    </reaction>
</comment>
<evidence type="ECO:0000256" key="3">
    <source>
        <dbReference type="ARBA" id="ARBA00022679"/>
    </source>
</evidence>
<name>A0A7G3ZHE6_9SACH</name>
<feature type="compositionally biased region" description="Basic and acidic residues" evidence="9">
    <location>
        <begin position="111"/>
        <end position="125"/>
    </location>
</feature>
<evidence type="ECO:0000259" key="10">
    <source>
        <dbReference type="SMART" id="SM01331"/>
    </source>
</evidence>
<dbReference type="GO" id="GO:0072354">
    <property type="term" value="F:histone H3T3 kinase activity"/>
    <property type="evidence" value="ECO:0007669"/>
    <property type="project" value="TreeGrafter"/>
</dbReference>
<dbReference type="KEGG" id="tgb:HG536_0D04540"/>
<dbReference type="Pfam" id="PF12330">
    <property type="entry name" value="Haspin_kinase"/>
    <property type="match status" value="1"/>
</dbReference>
<evidence type="ECO:0000313" key="11">
    <source>
        <dbReference type="EMBL" id="QLL32932.1"/>
    </source>
</evidence>
<dbReference type="GeneID" id="59326099"/>
<feature type="compositionally biased region" description="Polar residues" evidence="9">
    <location>
        <begin position="344"/>
        <end position="367"/>
    </location>
</feature>
<feature type="compositionally biased region" description="Polar residues" evidence="9">
    <location>
        <begin position="45"/>
        <end position="66"/>
    </location>
</feature>
<feature type="compositionally biased region" description="Polar residues" evidence="9">
    <location>
        <begin position="99"/>
        <end position="110"/>
    </location>
</feature>
<dbReference type="GO" id="GO:0005737">
    <property type="term" value="C:cytoplasm"/>
    <property type="evidence" value="ECO:0007669"/>
    <property type="project" value="TreeGrafter"/>
</dbReference>
<dbReference type="EMBL" id="CP059249">
    <property type="protein sequence ID" value="QLL32932.1"/>
    <property type="molecule type" value="Genomic_DNA"/>
</dbReference>
<evidence type="ECO:0000256" key="2">
    <source>
        <dbReference type="ARBA" id="ARBA00022527"/>
    </source>
</evidence>
<keyword evidence="2" id="KW-0723">Serine/threonine-protein kinase</keyword>
<dbReference type="Proteomes" id="UP000515788">
    <property type="component" value="Chromosome 4"/>
</dbReference>
<protein>
    <recommendedName>
        <fullName evidence="1">non-specific serine/threonine protein kinase</fullName>
        <ecNumber evidence="1">2.7.11.1</ecNumber>
    </recommendedName>
</protein>
<feature type="region of interest" description="Disordered" evidence="9">
    <location>
        <begin position="344"/>
        <end position="423"/>
    </location>
</feature>
<keyword evidence="6" id="KW-0067">ATP-binding</keyword>
<gene>
    <name evidence="11" type="ORF">HG536_0D04540</name>
</gene>
<evidence type="ECO:0000256" key="5">
    <source>
        <dbReference type="ARBA" id="ARBA00022777"/>
    </source>
</evidence>
<dbReference type="RefSeq" id="XP_037139606.1">
    <property type="nucleotide sequence ID" value="XM_037283710.1"/>
</dbReference>
<dbReference type="Gene3D" id="1.10.510.10">
    <property type="entry name" value="Transferase(Phosphotransferase) domain 1"/>
    <property type="match status" value="1"/>
</dbReference>
<evidence type="ECO:0000256" key="7">
    <source>
        <dbReference type="ARBA" id="ARBA00047899"/>
    </source>
</evidence>
<dbReference type="SUPFAM" id="SSF56112">
    <property type="entry name" value="Protein kinase-like (PK-like)"/>
    <property type="match status" value="1"/>
</dbReference>
<evidence type="ECO:0000256" key="9">
    <source>
        <dbReference type="SAM" id="MobiDB-lite"/>
    </source>
</evidence>
<dbReference type="GO" id="GO:0035556">
    <property type="term" value="P:intracellular signal transduction"/>
    <property type="evidence" value="ECO:0007669"/>
    <property type="project" value="TreeGrafter"/>
</dbReference>
<dbReference type="AlphaFoldDB" id="A0A7G3ZHE6"/>
<dbReference type="GO" id="GO:0000278">
    <property type="term" value="P:mitotic cell cycle"/>
    <property type="evidence" value="ECO:0007669"/>
    <property type="project" value="TreeGrafter"/>
</dbReference>
<evidence type="ECO:0000313" key="12">
    <source>
        <dbReference type="Proteomes" id="UP000515788"/>
    </source>
</evidence>
<sequence length="746" mass="83170">MEFDTSFEGPSDDRKFIALVVSDNEDDYNSQEDSDREDAVRSPSKGVSEQGMNVMASASSRATPSSIGPGKTRSEEKKRWSFMSNHSSSSGAAKKRWSALSTFTLDSGTGHSRESKDKENRDSKFLKRVSTHSSLSSHKRGSVASVEADQAAKSPRSMKRSSTGSSLRQLFGLIALNDENKENQVKKDRDLFKAPSIIPSQNPKSYGVQSKERRNSNFRAPLAPVVNEANRQRHSIMLAQDSANSYHSGSSMYTTAVSGNAAGFHTHSPSMSSLSSIASTSSKWKFWKRGSSASLSRSSSSQSLKIVHDNGSLMADTKIKGKSSFAELHKAVFSYNNGTAGTMDYSDNSSITSNSLKKRPSSSNISLNGLKHRSSQSSLKHKGSHSSLQRLKTRTKSNNTGGDDSSSLTSQGPQISLPVPDQASRDKIRAKLRNSSSLLSLTSSTPVIMKDYDEAILSQILDICDIKHIVSEKETMASLKNSKKLTTHVWSCQNNDGAVVFKKLPLGMLEDVTYSKTMCLQELKMLRLCKGTTGLPWLLHSYVIQEDSETRGHDTNAPLFLLLILKDHGTPLSVVNLTSWSQALYIFWQCVTILYVAETKFQFEHRNLILEHILVDKKLNVTLCDLKCSRAQKGPDQPVIYTRLDHPLFFQGGGDYQYEIYKLMRFVLAEASSWEEYEPRTNLMWLHYLCVKFIQRYEGKLNRSGSSRDKLIKLTQLIDQCSSSKRGLFKRHDIEIRTCGDLLRFK</sequence>
<dbReference type="GO" id="GO:0005634">
    <property type="term" value="C:nucleus"/>
    <property type="evidence" value="ECO:0007669"/>
    <property type="project" value="TreeGrafter"/>
</dbReference>
<dbReference type="InterPro" id="IPR024604">
    <property type="entry name" value="GSG2_C"/>
</dbReference>
<keyword evidence="4" id="KW-0547">Nucleotide-binding</keyword>
<feature type="region of interest" description="Disordered" evidence="9">
    <location>
        <begin position="22"/>
        <end position="164"/>
    </location>
</feature>
<evidence type="ECO:0000256" key="6">
    <source>
        <dbReference type="ARBA" id="ARBA00022840"/>
    </source>
</evidence>